<dbReference type="AlphaFoldDB" id="A0A6I9QJD5"/>
<protein>
    <submittedName>
        <fullName evidence="5">Fasciclin-like arabinogalactan protein 21</fullName>
    </submittedName>
</protein>
<dbReference type="InterPro" id="IPR000782">
    <property type="entry name" value="FAS1_domain"/>
</dbReference>
<keyword evidence="4" id="KW-1185">Reference proteome</keyword>
<feature type="region of interest" description="Disordered" evidence="2">
    <location>
        <begin position="34"/>
        <end position="54"/>
    </location>
</feature>
<dbReference type="SUPFAM" id="SSF82153">
    <property type="entry name" value="FAS1 domain"/>
    <property type="match status" value="2"/>
</dbReference>
<dbReference type="SMART" id="SM00554">
    <property type="entry name" value="FAS1"/>
    <property type="match status" value="2"/>
</dbReference>
<feature type="domain" description="FAS1" evidence="3">
    <location>
        <begin position="215"/>
        <end position="337"/>
    </location>
</feature>
<dbReference type="PROSITE" id="PS50213">
    <property type="entry name" value="FAS1"/>
    <property type="match status" value="1"/>
</dbReference>
<evidence type="ECO:0000256" key="1">
    <source>
        <dbReference type="ARBA" id="ARBA00007843"/>
    </source>
</evidence>
<dbReference type="OrthoDB" id="765989at2759"/>
<dbReference type="Proteomes" id="UP000504607">
    <property type="component" value="Unplaced"/>
</dbReference>
<evidence type="ECO:0000313" key="4">
    <source>
        <dbReference type="Proteomes" id="UP000504607"/>
    </source>
</evidence>
<reference evidence="5" key="1">
    <citation type="submission" date="2025-08" db="UniProtKB">
        <authorList>
            <consortium name="RefSeq"/>
        </authorList>
    </citation>
    <scope>IDENTIFICATION</scope>
</reference>
<dbReference type="RefSeq" id="XP_010910424.1">
    <property type="nucleotide sequence ID" value="XM_010912122.3"/>
</dbReference>
<accession>A0A6I9QJD5</accession>
<dbReference type="InterPro" id="IPR052806">
    <property type="entry name" value="Fasciclin-like_AGP"/>
</dbReference>
<organism evidence="4 5">
    <name type="scientific">Elaeis guineensis var. tenera</name>
    <name type="common">Oil palm</name>
    <dbReference type="NCBI Taxonomy" id="51953"/>
    <lineage>
        <taxon>Eukaryota</taxon>
        <taxon>Viridiplantae</taxon>
        <taxon>Streptophyta</taxon>
        <taxon>Embryophyta</taxon>
        <taxon>Tracheophyta</taxon>
        <taxon>Spermatophyta</taxon>
        <taxon>Magnoliopsida</taxon>
        <taxon>Liliopsida</taxon>
        <taxon>Arecaceae</taxon>
        <taxon>Arecoideae</taxon>
        <taxon>Cocoseae</taxon>
        <taxon>Elaeidinae</taxon>
        <taxon>Elaeis</taxon>
    </lineage>
</organism>
<sequence>MPNDPSSCSHWWHAPVYLVATVALVVAALSSSSFSSSGHRPPSGDATPNATAWPRPAADLSPDAALALHHAGFHLMAAILQISPASLLPPAQPATLFAIPDAAVADLSFPVAEHLFHYHTVPLRLSLSDMLKMPRGSCLPTLHRSKNLVITASDGLDRSISINGVPISHPDAFLHGLHAIHGASGAFYRFDSQDPVPDAICDAKTPIGAPPVVPWARVVQALGVRGYVSFSVGLSAVIDAVARDSLALDHVTVFAPQDSGFDHVASPAPLLEHVVKRHVAVGRFAYGVLAAMPVGQPIRTLAKDAELRITTNGSTGVVAIDGVEITEPEAYTIEGVVVHGICRAFEPKPLST</sequence>
<dbReference type="Pfam" id="PF02469">
    <property type="entry name" value="Fasciclin"/>
    <property type="match status" value="1"/>
</dbReference>
<dbReference type="InterPro" id="IPR036378">
    <property type="entry name" value="FAS1_dom_sf"/>
</dbReference>
<name>A0A6I9QJD5_ELAGV</name>
<dbReference type="PANTHER" id="PTHR33985">
    <property type="entry name" value="OS02G0491300 PROTEIN-RELATED"/>
    <property type="match status" value="1"/>
</dbReference>
<comment type="similarity">
    <text evidence="1">Belongs to the fasciclin-like AGP family.</text>
</comment>
<gene>
    <name evidence="5" type="primary">LOC105036348</name>
</gene>
<evidence type="ECO:0000313" key="5">
    <source>
        <dbReference type="RefSeq" id="XP_010910424.1"/>
    </source>
</evidence>
<dbReference type="Gene3D" id="2.30.180.10">
    <property type="entry name" value="FAS1 domain"/>
    <property type="match status" value="1"/>
</dbReference>
<evidence type="ECO:0000259" key="3">
    <source>
        <dbReference type="PROSITE" id="PS50213"/>
    </source>
</evidence>
<proteinExistence type="inferred from homology"/>
<dbReference type="PANTHER" id="PTHR33985:SF19">
    <property type="entry name" value="FASCICLIN-LIKE ARABINOGALACTAN PROTEIN 21"/>
    <property type="match status" value="1"/>
</dbReference>
<evidence type="ECO:0000256" key="2">
    <source>
        <dbReference type="SAM" id="MobiDB-lite"/>
    </source>
</evidence>
<dbReference type="InParanoid" id="A0A6I9QJD5"/>